<comment type="caution">
    <text evidence="1">The sequence shown here is derived from an EMBL/GenBank/DDBJ whole genome shotgun (WGS) entry which is preliminary data.</text>
</comment>
<dbReference type="AlphaFoldDB" id="A0A9Q3YMJ6"/>
<name>A0A9Q3YMJ6_VIBPH</name>
<gene>
    <name evidence="1" type="ORF">IB292_27005</name>
</gene>
<dbReference type="Proteomes" id="UP000726777">
    <property type="component" value="Unassembled WGS sequence"/>
</dbReference>
<dbReference type="RefSeq" id="WP_065765419.1">
    <property type="nucleotide sequence ID" value="NZ_CP064041.1"/>
</dbReference>
<protein>
    <submittedName>
        <fullName evidence="1">Uncharacterized protein</fullName>
    </submittedName>
</protein>
<evidence type="ECO:0000313" key="2">
    <source>
        <dbReference type="Proteomes" id="UP000726777"/>
    </source>
</evidence>
<evidence type="ECO:0000313" key="1">
    <source>
        <dbReference type="EMBL" id="MCC3808632.1"/>
    </source>
</evidence>
<organism evidence="1 2">
    <name type="scientific">Vibrio parahaemolyticus</name>
    <dbReference type="NCBI Taxonomy" id="670"/>
    <lineage>
        <taxon>Bacteria</taxon>
        <taxon>Pseudomonadati</taxon>
        <taxon>Pseudomonadota</taxon>
        <taxon>Gammaproteobacteria</taxon>
        <taxon>Vibrionales</taxon>
        <taxon>Vibrionaceae</taxon>
        <taxon>Vibrio</taxon>
    </lineage>
</organism>
<accession>A0A9Q3YMJ6</accession>
<reference evidence="1" key="1">
    <citation type="submission" date="2020-09" db="EMBL/GenBank/DDBJ databases">
        <title>Genome sequence of Vibrio parahaemolyticus isolates.</title>
        <authorList>
            <person name="Hammerl J.A."/>
            <person name="Strauch E."/>
        </authorList>
    </citation>
    <scope>NUCLEOTIDE SEQUENCE</scope>
    <source>
        <strain evidence="1">17-VB00146</strain>
    </source>
</reference>
<dbReference type="EMBL" id="JACVHL010000096">
    <property type="protein sequence ID" value="MCC3808632.1"/>
    <property type="molecule type" value="Genomic_DNA"/>
</dbReference>
<proteinExistence type="predicted"/>
<sequence length="243" mass="27267">MGKKSRLKRERRELKAAKAGESELFKRLVSLDGYNSPVYRFFPEEWQADALCKGNVWISTLETCRAYEDPLQGDPEEATHTYESGHIVGGSSDMGFVEMAARSGVHIGPGCSDITISGCTNIQKLPDAFVICTTKEFKPEKLSDTFGKYCVKISNPVEYFKRVSVELNKHIEIREGGMGLVQYKDRVYTGLEAPPGPIGFVKPSDKYSPQKEFRLLWVPERNTNIEPFLLQCPSVSELCSRVA</sequence>